<dbReference type="AlphaFoldDB" id="A0A7L5ARU3"/>
<dbReference type="Proteomes" id="UP000464507">
    <property type="component" value="Chromosome"/>
</dbReference>
<keyword evidence="3" id="KW-1185">Reference proteome</keyword>
<keyword evidence="1" id="KW-0472">Membrane</keyword>
<evidence type="ECO:0000313" key="3">
    <source>
        <dbReference type="Proteomes" id="UP000464507"/>
    </source>
</evidence>
<organism evidence="2 3">
    <name type="scientific">Marisediminicola antarctica</name>
    <dbReference type="NCBI Taxonomy" id="674079"/>
    <lineage>
        <taxon>Bacteria</taxon>
        <taxon>Bacillati</taxon>
        <taxon>Actinomycetota</taxon>
        <taxon>Actinomycetes</taxon>
        <taxon>Micrococcales</taxon>
        <taxon>Microbacteriaceae</taxon>
        <taxon>Marisediminicola</taxon>
    </lineage>
</organism>
<gene>
    <name evidence="2" type="ORF">BHD05_08700</name>
</gene>
<reference evidence="2 3" key="1">
    <citation type="submission" date="2016-09" db="EMBL/GenBank/DDBJ databases">
        <title>Complete genome sequence of microbes from the polar regions.</title>
        <authorList>
            <person name="Liao L."/>
            <person name="Chen B."/>
        </authorList>
    </citation>
    <scope>NUCLEOTIDE SEQUENCE [LARGE SCALE GENOMIC DNA]</scope>
    <source>
        <strain evidence="2 3">ZS314</strain>
    </source>
</reference>
<dbReference type="OrthoDB" id="25997at2"/>
<evidence type="ECO:0000256" key="1">
    <source>
        <dbReference type="SAM" id="Phobius"/>
    </source>
</evidence>
<feature type="transmembrane region" description="Helical" evidence="1">
    <location>
        <begin position="72"/>
        <end position="91"/>
    </location>
</feature>
<sequence length="147" mass="16003">MVQTGSPRTSGIGRVLVVVYAILALAATGRSVFQILTKFDTAPIAYVLSAVAAVVYVVATIALVARGPRWYAIAWATIGFELFGVLVVGTLSVVDPVLFPADTVWSFFGRGYLFIPLFLPVLGLLWLYQRRPSKREQIEEGVAGSRR</sequence>
<name>A0A7L5ARU3_9MICO</name>
<feature type="transmembrane region" description="Helical" evidence="1">
    <location>
        <begin position="12"/>
        <end position="32"/>
    </location>
</feature>
<feature type="transmembrane region" description="Helical" evidence="1">
    <location>
        <begin position="44"/>
        <end position="65"/>
    </location>
</feature>
<dbReference type="EMBL" id="CP017146">
    <property type="protein sequence ID" value="QHO71089.1"/>
    <property type="molecule type" value="Genomic_DNA"/>
</dbReference>
<accession>A0A7L5ARU3</accession>
<keyword evidence="1" id="KW-0812">Transmembrane</keyword>
<dbReference type="KEGG" id="mant:BHD05_08700"/>
<evidence type="ECO:0008006" key="4">
    <source>
        <dbReference type="Google" id="ProtNLM"/>
    </source>
</evidence>
<evidence type="ECO:0000313" key="2">
    <source>
        <dbReference type="EMBL" id="QHO71089.1"/>
    </source>
</evidence>
<proteinExistence type="predicted"/>
<keyword evidence="1" id="KW-1133">Transmembrane helix</keyword>
<protein>
    <recommendedName>
        <fullName evidence="4">Integral membrane protein</fullName>
    </recommendedName>
</protein>
<feature type="transmembrane region" description="Helical" evidence="1">
    <location>
        <begin position="111"/>
        <end position="128"/>
    </location>
</feature>
<dbReference type="RefSeq" id="WP_161886090.1">
    <property type="nucleotide sequence ID" value="NZ_CP017146.1"/>
</dbReference>